<dbReference type="GeneTree" id="ENSGT00940000155138"/>
<evidence type="ECO:0000313" key="11">
    <source>
        <dbReference type="Proteomes" id="UP000694559"/>
    </source>
</evidence>
<evidence type="ECO:0000256" key="5">
    <source>
        <dbReference type="ARBA" id="ARBA00022825"/>
    </source>
</evidence>
<evidence type="ECO:0000256" key="3">
    <source>
        <dbReference type="ARBA" id="ARBA00022729"/>
    </source>
</evidence>
<dbReference type="InterPro" id="IPR043504">
    <property type="entry name" value="Peptidase_S1_PA_chymotrypsin"/>
</dbReference>
<dbReference type="SUPFAM" id="SSF50494">
    <property type="entry name" value="Trypsin-like serine proteases"/>
    <property type="match status" value="1"/>
</dbReference>
<dbReference type="PANTHER" id="PTHR24253:SF144">
    <property type="entry name" value="CHYMOTRYPSIN-LIKE PROTEASE CTRL-1-RELATED"/>
    <property type="match status" value="1"/>
</dbReference>
<dbReference type="InterPro" id="IPR001314">
    <property type="entry name" value="Peptidase_S1A"/>
</dbReference>
<dbReference type="GO" id="GO:0035821">
    <property type="term" value="P:modulation of process of another organism"/>
    <property type="evidence" value="ECO:0007669"/>
    <property type="project" value="UniProtKB-ARBA"/>
</dbReference>
<comment type="similarity">
    <text evidence="1">Belongs to the peptidase S1 family. Snake venom subfamily.</text>
</comment>
<evidence type="ECO:0000256" key="4">
    <source>
        <dbReference type="ARBA" id="ARBA00022801"/>
    </source>
</evidence>
<proteinExistence type="inferred from homology"/>
<dbReference type="PROSITE" id="PS00135">
    <property type="entry name" value="TRYPSIN_SER"/>
    <property type="match status" value="1"/>
</dbReference>
<evidence type="ECO:0000256" key="8">
    <source>
        <dbReference type="RuleBase" id="RU363034"/>
    </source>
</evidence>
<keyword evidence="4 8" id="KW-0378">Hydrolase</keyword>
<keyword evidence="2 8" id="KW-0645">Protease</keyword>
<dbReference type="PROSITE" id="PS50240">
    <property type="entry name" value="TRYPSIN_DOM"/>
    <property type="match status" value="1"/>
</dbReference>
<dbReference type="GO" id="GO:0004252">
    <property type="term" value="F:serine-type endopeptidase activity"/>
    <property type="evidence" value="ECO:0007669"/>
    <property type="project" value="InterPro"/>
</dbReference>
<dbReference type="AlphaFoldDB" id="A0A8C6XII7"/>
<dbReference type="OrthoDB" id="93664at2759"/>
<dbReference type="PRINTS" id="PR00722">
    <property type="entry name" value="CHYMOTRYPSIN"/>
</dbReference>
<dbReference type="Gene3D" id="2.40.10.10">
    <property type="entry name" value="Trypsin-like serine proteases"/>
    <property type="match status" value="1"/>
</dbReference>
<dbReference type="PANTHER" id="PTHR24253">
    <property type="entry name" value="TRANSMEMBRANE PROTEASE SERINE"/>
    <property type="match status" value="1"/>
</dbReference>
<dbReference type="Proteomes" id="UP000694559">
    <property type="component" value="Unplaced"/>
</dbReference>
<dbReference type="CDD" id="cd00190">
    <property type="entry name" value="Tryp_SPc"/>
    <property type="match status" value="1"/>
</dbReference>
<name>A0A8C6XII7_NAJNA</name>
<evidence type="ECO:0000256" key="7">
    <source>
        <dbReference type="ARBA" id="ARBA00023180"/>
    </source>
</evidence>
<reference evidence="10" key="1">
    <citation type="submission" date="2025-08" db="UniProtKB">
        <authorList>
            <consortium name="Ensembl"/>
        </authorList>
    </citation>
    <scope>IDENTIFICATION</scope>
</reference>
<organism evidence="10 11">
    <name type="scientific">Naja naja</name>
    <name type="common">Indian cobra</name>
    <dbReference type="NCBI Taxonomy" id="35670"/>
    <lineage>
        <taxon>Eukaryota</taxon>
        <taxon>Metazoa</taxon>
        <taxon>Chordata</taxon>
        <taxon>Craniata</taxon>
        <taxon>Vertebrata</taxon>
        <taxon>Euteleostomi</taxon>
        <taxon>Lepidosauria</taxon>
        <taxon>Squamata</taxon>
        <taxon>Bifurcata</taxon>
        <taxon>Unidentata</taxon>
        <taxon>Episquamata</taxon>
        <taxon>Toxicofera</taxon>
        <taxon>Serpentes</taxon>
        <taxon>Colubroidea</taxon>
        <taxon>Elapidae</taxon>
        <taxon>Elapinae</taxon>
        <taxon>Naja</taxon>
    </lineage>
</organism>
<dbReference type="GO" id="GO:0006508">
    <property type="term" value="P:proteolysis"/>
    <property type="evidence" value="ECO:0007669"/>
    <property type="project" value="UniProtKB-KW"/>
</dbReference>
<dbReference type="InterPro" id="IPR001254">
    <property type="entry name" value="Trypsin_dom"/>
</dbReference>
<dbReference type="InterPro" id="IPR009003">
    <property type="entry name" value="Peptidase_S1_PA"/>
</dbReference>
<accession>A0A8C6XII7</accession>
<sequence>MEILNLSDLNTLILQKTTLLGTAYILQLHSPRIVGGKRAEEGEWPWQVSIRENRLHICGGSLISSQWVVTAAHCFDGPLVASKYRVHLGEYELPKPASTMVSSAISLIVVHPYYAGVGLSADIALVKLEEPVHFSRTILPICLSTVADPEPFPVGMMCWVTGWGDLYPDEFPLFFFLPASFVTRTLQKLEMPILDVDKCDEMYHNDSSSSDIDTEVLPKDYKLIYDDMICAGYPEGKKDSCQGDSGGPLACKLNGTWFLAGIVSFGVGCSEPNRPGVYTRVTSYMDWIQHTIEKNSVSNDGVPHASGIPVVFVLIFLLSTFHVSAVHL</sequence>
<evidence type="ECO:0000256" key="6">
    <source>
        <dbReference type="ARBA" id="ARBA00023157"/>
    </source>
</evidence>
<keyword evidence="7" id="KW-0325">Glycoprotein</keyword>
<evidence type="ECO:0000313" key="10">
    <source>
        <dbReference type="Ensembl" id="ENSNNAP00000015034.1"/>
    </source>
</evidence>
<dbReference type="InterPro" id="IPR018114">
    <property type="entry name" value="TRYPSIN_HIS"/>
</dbReference>
<dbReference type="PROSITE" id="PS00134">
    <property type="entry name" value="TRYPSIN_HIS"/>
    <property type="match status" value="1"/>
</dbReference>
<evidence type="ECO:0000256" key="2">
    <source>
        <dbReference type="ARBA" id="ARBA00022670"/>
    </source>
</evidence>
<evidence type="ECO:0000259" key="9">
    <source>
        <dbReference type="PROSITE" id="PS50240"/>
    </source>
</evidence>
<keyword evidence="6" id="KW-1015">Disulfide bond</keyword>
<reference evidence="10" key="2">
    <citation type="submission" date="2025-09" db="UniProtKB">
        <authorList>
            <consortium name="Ensembl"/>
        </authorList>
    </citation>
    <scope>IDENTIFICATION</scope>
</reference>
<dbReference type="GO" id="GO:0005576">
    <property type="term" value="C:extracellular region"/>
    <property type="evidence" value="ECO:0007669"/>
    <property type="project" value="UniProtKB-ARBA"/>
</dbReference>
<dbReference type="Pfam" id="PF00089">
    <property type="entry name" value="Trypsin"/>
    <property type="match status" value="1"/>
</dbReference>
<dbReference type="SMART" id="SM00020">
    <property type="entry name" value="Tryp_SPc"/>
    <property type="match status" value="1"/>
</dbReference>
<keyword evidence="5 8" id="KW-0720">Serine protease</keyword>
<evidence type="ECO:0000256" key="1">
    <source>
        <dbReference type="ARBA" id="ARBA00009228"/>
    </source>
</evidence>
<keyword evidence="11" id="KW-1185">Reference proteome</keyword>
<dbReference type="Ensembl" id="ENSNNAT00000015771.1">
    <property type="protein sequence ID" value="ENSNNAP00000015034.1"/>
    <property type="gene ID" value="ENSNNAG00000009862.1"/>
</dbReference>
<dbReference type="InterPro" id="IPR033116">
    <property type="entry name" value="TRYPSIN_SER"/>
</dbReference>
<keyword evidence="3" id="KW-0732">Signal</keyword>
<feature type="domain" description="Peptidase S1" evidence="9">
    <location>
        <begin position="33"/>
        <end position="293"/>
    </location>
</feature>
<protein>
    <recommendedName>
        <fullName evidence="9">Peptidase S1 domain-containing protein</fullName>
    </recommendedName>
</protein>